<name>A0A0N4X241_HAEPC</name>
<sequence length="64" mass="6879">MAKGAVHALTAVGIAIDLLTVTLSVKGLVNGSRSEVAAKLREASEELKVTREAITRHFLMDYLL</sequence>
<dbReference type="AlphaFoldDB" id="A0A0N4X241"/>
<keyword evidence="2" id="KW-1185">Reference proteome</keyword>
<evidence type="ECO:0000313" key="1">
    <source>
        <dbReference type="EMBL" id="VDO70896.1"/>
    </source>
</evidence>
<accession>A0A0N4X241</accession>
<dbReference type="Proteomes" id="UP000268014">
    <property type="component" value="Unassembled WGS sequence"/>
</dbReference>
<evidence type="ECO:0000313" key="2">
    <source>
        <dbReference type="Proteomes" id="UP000268014"/>
    </source>
</evidence>
<reference evidence="3" key="1">
    <citation type="submission" date="2017-02" db="UniProtKB">
        <authorList>
            <consortium name="WormBaseParasite"/>
        </authorList>
    </citation>
    <scope>IDENTIFICATION</scope>
</reference>
<reference evidence="1 2" key="2">
    <citation type="submission" date="2018-11" db="EMBL/GenBank/DDBJ databases">
        <authorList>
            <consortium name="Pathogen Informatics"/>
        </authorList>
    </citation>
    <scope>NUCLEOTIDE SEQUENCE [LARGE SCALE GENOMIC DNA]</scope>
    <source>
        <strain evidence="1 2">MHpl1</strain>
    </source>
</reference>
<organism evidence="3">
    <name type="scientific">Haemonchus placei</name>
    <name type="common">Barber's pole worm</name>
    <dbReference type="NCBI Taxonomy" id="6290"/>
    <lineage>
        <taxon>Eukaryota</taxon>
        <taxon>Metazoa</taxon>
        <taxon>Ecdysozoa</taxon>
        <taxon>Nematoda</taxon>
        <taxon>Chromadorea</taxon>
        <taxon>Rhabditida</taxon>
        <taxon>Rhabditina</taxon>
        <taxon>Rhabditomorpha</taxon>
        <taxon>Strongyloidea</taxon>
        <taxon>Trichostrongylidae</taxon>
        <taxon>Haemonchus</taxon>
    </lineage>
</organism>
<evidence type="ECO:0000313" key="3">
    <source>
        <dbReference type="WBParaSite" id="HPLM_0001841601-mRNA-1"/>
    </source>
</evidence>
<dbReference type="OrthoDB" id="5834939at2759"/>
<proteinExistence type="predicted"/>
<gene>
    <name evidence="1" type="ORF">HPLM_LOCUS18408</name>
</gene>
<protein>
    <submittedName>
        <fullName evidence="3">Rx_N domain-containing protein</fullName>
    </submittedName>
</protein>
<dbReference type="STRING" id="6290.A0A0N4X241"/>
<dbReference type="WBParaSite" id="HPLM_0001841601-mRNA-1">
    <property type="protein sequence ID" value="HPLM_0001841601-mRNA-1"/>
    <property type="gene ID" value="HPLM_0001841601"/>
</dbReference>
<dbReference type="EMBL" id="UZAF01020556">
    <property type="protein sequence ID" value="VDO70896.1"/>
    <property type="molecule type" value="Genomic_DNA"/>
</dbReference>